<dbReference type="Pfam" id="PF06979">
    <property type="entry name" value="TMEM70"/>
    <property type="match status" value="1"/>
</dbReference>
<dbReference type="KEGG" id="bfo:118417882"/>
<evidence type="ECO:0000313" key="5">
    <source>
        <dbReference type="RefSeq" id="XP_035679526.1"/>
    </source>
</evidence>
<dbReference type="InterPro" id="IPR045325">
    <property type="entry name" value="TMEM70/TMEM186/TMEM223"/>
</dbReference>
<evidence type="ECO:0000256" key="3">
    <source>
        <dbReference type="SAM" id="Phobius"/>
    </source>
</evidence>
<name>A0A9J7LBE3_BRAFL</name>
<dbReference type="GeneID" id="118417882"/>
<keyword evidence="3" id="KW-1133">Transmembrane helix</keyword>
<gene>
    <name evidence="5" type="primary">LOC118417882</name>
</gene>
<feature type="region of interest" description="Disordered" evidence="2">
    <location>
        <begin position="41"/>
        <end position="62"/>
    </location>
</feature>
<dbReference type="RefSeq" id="XP_035679526.1">
    <property type="nucleotide sequence ID" value="XM_035823633.1"/>
</dbReference>
<evidence type="ECO:0000256" key="1">
    <source>
        <dbReference type="ARBA" id="ARBA00005280"/>
    </source>
</evidence>
<organism evidence="4 5">
    <name type="scientific">Branchiostoma floridae</name>
    <name type="common">Florida lancelet</name>
    <name type="synonym">Amphioxus</name>
    <dbReference type="NCBI Taxonomy" id="7739"/>
    <lineage>
        <taxon>Eukaryota</taxon>
        <taxon>Metazoa</taxon>
        <taxon>Chordata</taxon>
        <taxon>Cephalochordata</taxon>
        <taxon>Leptocardii</taxon>
        <taxon>Amphioxiformes</taxon>
        <taxon>Branchiostomatidae</taxon>
        <taxon>Branchiostoma</taxon>
    </lineage>
</organism>
<dbReference type="AlphaFoldDB" id="A0A9J7LBE3"/>
<sequence>MRLLVSTIRQAYFLPKRYFYGAAFSHGCVLRVSTLHVTTSSSTIHSPSRGLSAQTGHGPRGKEKETFLRKLAKIRQKIEEEEKTFGKIVFESKVVPVLMAGKIGLYGMSVITMVSLFTNGVHQYAELSNAMFTVAMAGTIAIILAIPWSVDKLTSRFVLRLYYRQDQNLYTAIKFNKGIGDRRFQFTPEQITPVDERIRKTLKGKFTSFYLDKEPMYVNKLWFEVPKYYNHLMGYENMLAKPKPETKFWRKNLIQK</sequence>
<dbReference type="OMA" id="WFEVPKY"/>
<protein>
    <submittedName>
        <fullName evidence="5">Transmembrane protein 70, mitochondrial-like</fullName>
    </submittedName>
</protein>
<proteinExistence type="inferred from homology"/>
<feature type="transmembrane region" description="Helical" evidence="3">
    <location>
        <begin position="97"/>
        <end position="118"/>
    </location>
</feature>
<comment type="similarity">
    <text evidence="1">Belongs to the TMEM70 family.</text>
</comment>
<dbReference type="OrthoDB" id="156886at2759"/>
<feature type="transmembrane region" description="Helical" evidence="3">
    <location>
        <begin position="130"/>
        <end position="150"/>
    </location>
</feature>
<keyword evidence="3" id="KW-0472">Membrane</keyword>
<dbReference type="PANTHER" id="PTHR13281">
    <property type="entry name" value="TRANSMEMBRANE PROTEIN 70, MITOCHONDRIAL"/>
    <property type="match status" value="1"/>
</dbReference>
<evidence type="ECO:0000313" key="4">
    <source>
        <dbReference type="Proteomes" id="UP000001554"/>
    </source>
</evidence>
<dbReference type="PANTHER" id="PTHR13281:SF0">
    <property type="entry name" value="TRANSMEMBRANE PROTEIN 70, MITOCHONDRIAL"/>
    <property type="match status" value="1"/>
</dbReference>
<accession>A0A9J7LBE3</accession>
<evidence type="ECO:0000256" key="2">
    <source>
        <dbReference type="SAM" id="MobiDB-lite"/>
    </source>
</evidence>
<reference evidence="5" key="2">
    <citation type="submission" date="2025-08" db="UniProtKB">
        <authorList>
            <consortium name="RefSeq"/>
        </authorList>
    </citation>
    <scope>IDENTIFICATION</scope>
    <source>
        <strain evidence="5">S238N-H82</strain>
        <tissue evidence="5">Testes</tissue>
    </source>
</reference>
<keyword evidence="3" id="KW-0812">Transmembrane</keyword>
<reference evidence="4" key="1">
    <citation type="journal article" date="2020" name="Nat. Ecol. Evol.">
        <title>Deeply conserved synteny resolves early events in vertebrate evolution.</title>
        <authorList>
            <person name="Simakov O."/>
            <person name="Marletaz F."/>
            <person name="Yue J.X."/>
            <person name="O'Connell B."/>
            <person name="Jenkins J."/>
            <person name="Brandt A."/>
            <person name="Calef R."/>
            <person name="Tung C.H."/>
            <person name="Huang T.K."/>
            <person name="Schmutz J."/>
            <person name="Satoh N."/>
            <person name="Yu J.K."/>
            <person name="Putnam N.H."/>
            <person name="Green R.E."/>
            <person name="Rokhsar D.S."/>
        </authorList>
    </citation>
    <scope>NUCLEOTIDE SEQUENCE [LARGE SCALE GENOMIC DNA]</scope>
    <source>
        <strain evidence="4">S238N-H82</strain>
    </source>
</reference>
<dbReference type="Proteomes" id="UP000001554">
    <property type="component" value="Chromosome 6"/>
</dbReference>
<dbReference type="InterPro" id="IPR009724">
    <property type="entry name" value="TMEM70"/>
</dbReference>
<keyword evidence="4" id="KW-1185">Reference proteome</keyword>